<evidence type="ECO:0000259" key="6">
    <source>
        <dbReference type="Pfam" id="PF00916"/>
    </source>
</evidence>
<dbReference type="Pfam" id="PF00916">
    <property type="entry name" value="Sulfate_transp"/>
    <property type="match status" value="1"/>
</dbReference>
<feature type="transmembrane region" description="Helical" evidence="5">
    <location>
        <begin position="31"/>
        <end position="50"/>
    </location>
</feature>
<feature type="transmembrane region" description="Helical" evidence="5">
    <location>
        <begin position="151"/>
        <end position="173"/>
    </location>
</feature>
<organism evidence="7 8">
    <name type="scientific">Geofilum rubicundum JCM 15548</name>
    <dbReference type="NCBI Taxonomy" id="1236989"/>
    <lineage>
        <taxon>Bacteria</taxon>
        <taxon>Pseudomonadati</taxon>
        <taxon>Bacteroidota</taxon>
        <taxon>Bacteroidia</taxon>
        <taxon>Marinilabiliales</taxon>
        <taxon>Marinilabiliaceae</taxon>
        <taxon>Geofilum</taxon>
    </lineage>
</organism>
<dbReference type="PANTHER" id="PTHR11814">
    <property type="entry name" value="SULFATE TRANSPORTER"/>
    <property type="match status" value="1"/>
</dbReference>
<evidence type="ECO:0000256" key="5">
    <source>
        <dbReference type="SAM" id="Phobius"/>
    </source>
</evidence>
<accession>A0A0E9LZ53</accession>
<sequence>MYGGLVAAIVSIPIALTFGVASGAGPEAGLYGAVIIGLVATLFGGSKTLISEPTGPMTVFMTAVFASNIAEYGLHSGITYSFTIVFFAGAIQILLGYFKLGRYFRLMPYSVISGFMSGIALILIVMQLPAFLGHDAVKGGIIGLIKKLPELLSYVNYWELVIGLSALLVFLFYPKSWQRRFPSQLAVLIFFSFLVYLLPGNAGIRLIGAIDLGWPNFNLPVIPLDHNWSSVFLDAFLLALLGSIDTILTALIADSLTREEHNSNRELMGQGLANLTAGLLGTLPGAGATMVRWSIYVPVREAVGRGLCDRSFWLF</sequence>
<dbReference type="GO" id="GO:0016020">
    <property type="term" value="C:membrane"/>
    <property type="evidence" value="ECO:0007669"/>
    <property type="project" value="UniProtKB-SubCell"/>
</dbReference>
<evidence type="ECO:0000256" key="4">
    <source>
        <dbReference type="ARBA" id="ARBA00023136"/>
    </source>
</evidence>
<evidence type="ECO:0000256" key="3">
    <source>
        <dbReference type="ARBA" id="ARBA00022989"/>
    </source>
</evidence>
<feature type="transmembrane region" description="Helical" evidence="5">
    <location>
        <begin position="110"/>
        <end position="131"/>
    </location>
</feature>
<comment type="caution">
    <text evidence="7">The sequence shown here is derived from an EMBL/GenBank/DDBJ whole genome shotgun (WGS) entry which is preliminary data.</text>
</comment>
<keyword evidence="4 5" id="KW-0472">Membrane</keyword>
<proteinExistence type="predicted"/>
<evidence type="ECO:0000256" key="1">
    <source>
        <dbReference type="ARBA" id="ARBA00004141"/>
    </source>
</evidence>
<dbReference type="Proteomes" id="UP000032900">
    <property type="component" value="Unassembled WGS sequence"/>
</dbReference>
<protein>
    <submittedName>
        <fullName evidence="7">Sulfate permease</fullName>
    </submittedName>
</protein>
<feature type="transmembrane region" description="Helical" evidence="5">
    <location>
        <begin position="228"/>
        <end position="253"/>
    </location>
</feature>
<gene>
    <name evidence="7" type="ORF">JCM15548_12408</name>
</gene>
<comment type="subcellular location">
    <subcellularLocation>
        <location evidence="1">Membrane</location>
        <topology evidence="1">Multi-pass membrane protein</topology>
    </subcellularLocation>
</comment>
<keyword evidence="2 5" id="KW-0812">Transmembrane</keyword>
<feature type="transmembrane region" description="Helical" evidence="5">
    <location>
        <begin position="80"/>
        <end position="98"/>
    </location>
</feature>
<dbReference type="InterPro" id="IPR001902">
    <property type="entry name" value="SLC26A/SulP_fam"/>
</dbReference>
<evidence type="ECO:0000313" key="7">
    <source>
        <dbReference type="EMBL" id="GAO30155.1"/>
    </source>
</evidence>
<dbReference type="EMBL" id="BAZW01000019">
    <property type="protein sequence ID" value="GAO30155.1"/>
    <property type="molecule type" value="Genomic_DNA"/>
</dbReference>
<keyword evidence="8" id="KW-1185">Reference proteome</keyword>
<keyword evidence="3 5" id="KW-1133">Transmembrane helix</keyword>
<dbReference type="GO" id="GO:0055085">
    <property type="term" value="P:transmembrane transport"/>
    <property type="evidence" value="ECO:0007669"/>
    <property type="project" value="InterPro"/>
</dbReference>
<dbReference type="InterPro" id="IPR011547">
    <property type="entry name" value="SLC26A/SulP_dom"/>
</dbReference>
<name>A0A0E9LZ53_9BACT</name>
<dbReference type="AlphaFoldDB" id="A0A0E9LZ53"/>
<feature type="domain" description="SLC26A/SulP transporter" evidence="6">
    <location>
        <begin position="2"/>
        <end position="290"/>
    </location>
</feature>
<evidence type="ECO:0000256" key="2">
    <source>
        <dbReference type="ARBA" id="ARBA00022692"/>
    </source>
</evidence>
<evidence type="ECO:0000313" key="8">
    <source>
        <dbReference type="Proteomes" id="UP000032900"/>
    </source>
</evidence>
<feature type="transmembrane region" description="Helical" evidence="5">
    <location>
        <begin position="185"/>
        <end position="208"/>
    </location>
</feature>
<reference evidence="7 8" key="1">
    <citation type="journal article" date="2015" name="Microbes Environ.">
        <title>Distribution and evolution of nitrogen fixation genes in the phylum bacteroidetes.</title>
        <authorList>
            <person name="Inoue J."/>
            <person name="Oshima K."/>
            <person name="Suda W."/>
            <person name="Sakamoto M."/>
            <person name="Iino T."/>
            <person name="Noda S."/>
            <person name="Hongoh Y."/>
            <person name="Hattori M."/>
            <person name="Ohkuma M."/>
        </authorList>
    </citation>
    <scope>NUCLEOTIDE SEQUENCE [LARGE SCALE GENOMIC DNA]</scope>
    <source>
        <strain evidence="7">JCM 15548</strain>
    </source>
</reference>
<dbReference type="STRING" id="1236989.JCM15548_12408"/>